<evidence type="ECO:0000256" key="6">
    <source>
        <dbReference type="SAM" id="MobiDB-lite"/>
    </source>
</evidence>
<feature type="compositionally biased region" description="Polar residues" evidence="6">
    <location>
        <begin position="130"/>
        <end position="170"/>
    </location>
</feature>
<evidence type="ECO:0000256" key="4">
    <source>
        <dbReference type="ARBA" id="ARBA00023157"/>
    </source>
</evidence>
<sequence length="170" mass="18639">MNTCPFVVVRTARSTQMKGTSRKMCNLIFSTISSTLFLTNYVMASSRGKCEHGNYYPHETSCYKFYQCDHGHKVLKDCGLGTAFNPDINVCDWPYKVDNCKKMRISTAITESVVPNTDSGSEEKGKEENTTPTDTVASTVNEYGSTPPDTVASTVNEYGSTPPDTVASTV</sequence>
<dbReference type="AlphaFoldDB" id="A0A1B6HDM4"/>
<dbReference type="Gene3D" id="2.170.140.10">
    <property type="entry name" value="Chitin binding domain"/>
    <property type="match status" value="1"/>
</dbReference>
<evidence type="ECO:0000256" key="5">
    <source>
        <dbReference type="ARBA" id="ARBA00023180"/>
    </source>
</evidence>
<dbReference type="EMBL" id="GECU01034975">
    <property type="protein sequence ID" value="JAS72731.1"/>
    <property type="molecule type" value="Transcribed_RNA"/>
</dbReference>
<proteinExistence type="predicted"/>
<dbReference type="PANTHER" id="PTHR23301">
    <property type="entry name" value="CHITIN BINDING PERITROPHIN-A"/>
    <property type="match status" value="1"/>
</dbReference>
<name>A0A1B6HDM4_9HEMI</name>
<dbReference type="GO" id="GO:0008061">
    <property type="term" value="F:chitin binding"/>
    <property type="evidence" value="ECO:0007669"/>
    <property type="project" value="UniProtKB-KW"/>
</dbReference>
<evidence type="ECO:0000259" key="7">
    <source>
        <dbReference type="PROSITE" id="PS50940"/>
    </source>
</evidence>
<organism evidence="8">
    <name type="scientific">Homalodisca liturata</name>
    <dbReference type="NCBI Taxonomy" id="320908"/>
    <lineage>
        <taxon>Eukaryota</taxon>
        <taxon>Metazoa</taxon>
        <taxon>Ecdysozoa</taxon>
        <taxon>Arthropoda</taxon>
        <taxon>Hexapoda</taxon>
        <taxon>Insecta</taxon>
        <taxon>Pterygota</taxon>
        <taxon>Neoptera</taxon>
        <taxon>Paraneoptera</taxon>
        <taxon>Hemiptera</taxon>
        <taxon>Auchenorrhyncha</taxon>
        <taxon>Membracoidea</taxon>
        <taxon>Cicadellidae</taxon>
        <taxon>Cicadellinae</taxon>
        <taxon>Proconiini</taxon>
        <taxon>Homalodisca</taxon>
    </lineage>
</organism>
<dbReference type="InterPro" id="IPR036508">
    <property type="entry name" value="Chitin-bd_dom_sf"/>
</dbReference>
<dbReference type="GO" id="GO:0005576">
    <property type="term" value="C:extracellular region"/>
    <property type="evidence" value="ECO:0007669"/>
    <property type="project" value="InterPro"/>
</dbReference>
<evidence type="ECO:0000256" key="2">
    <source>
        <dbReference type="ARBA" id="ARBA00022729"/>
    </source>
</evidence>
<keyword evidence="4" id="KW-1015">Disulfide bond</keyword>
<evidence type="ECO:0000313" key="8">
    <source>
        <dbReference type="EMBL" id="JAS72731.1"/>
    </source>
</evidence>
<dbReference type="InterPro" id="IPR002557">
    <property type="entry name" value="Chitin-bd_dom"/>
</dbReference>
<keyword evidence="5" id="KW-0325">Glycoprotein</keyword>
<dbReference type="Pfam" id="PF01607">
    <property type="entry name" value="CBM_14"/>
    <property type="match status" value="1"/>
</dbReference>
<accession>A0A1B6HDM4</accession>
<feature type="domain" description="Chitin-binding type-2" evidence="7">
    <location>
        <begin position="47"/>
        <end position="102"/>
    </location>
</feature>
<keyword evidence="1" id="KW-0147">Chitin-binding</keyword>
<dbReference type="SUPFAM" id="SSF57625">
    <property type="entry name" value="Invertebrate chitin-binding proteins"/>
    <property type="match status" value="1"/>
</dbReference>
<dbReference type="PROSITE" id="PS50940">
    <property type="entry name" value="CHIT_BIND_II"/>
    <property type="match status" value="1"/>
</dbReference>
<protein>
    <recommendedName>
        <fullName evidence="7">Chitin-binding type-2 domain-containing protein</fullName>
    </recommendedName>
</protein>
<feature type="non-terminal residue" evidence="8">
    <location>
        <position position="170"/>
    </location>
</feature>
<gene>
    <name evidence="8" type="ORF">g.5375</name>
</gene>
<feature type="region of interest" description="Disordered" evidence="6">
    <location>
        <begin position="113"/>
        <end position="170"/>
    </location>
</feature>
<evidence type="ECO:0000256" key="1">
    <source>
        <dbReference type="ARBA" id="ARBA00022669"/>
    </source>
</evidence>
<dbReference type="PANTHER" id="PTHR23301:SF0">
    <property type="entry name" value="CHITIN-BINDING TYPE-2 DOMAIN-CONTAINING PROTEIN-RELATED"/>
    <property type="match status" value="1"/>
</dbReference>
<reference evidence="8" key="1">
    <citation type="submission" date="2015-11" db="EMBL/GenBank/DDBJ databases">
        <title>De novo transcriptome assembly of four potential Pierce s Disease insect vectors from Arizona vineyards.</title>
        <authorList>
            <person name="Tassone E.E."/>
        </authorList>
    </citation>
    <scope>NUCLEOTIDE SEQUENCE</scope>
</reference>
<keyword evidence="3" id="KW-0677">Repeat</keyword>
<dbReference type="SMART" id="SM00494">
    <property type="entry name" value="ChtBD2"/>
    <property type="match status" value="1"/>
</dbReference>
<evidence type="ECO:0000256" key="3">
    <source>
        <dbReference type="ARBA" id="ARBA00022737"/>
    </source>
</evidence>
<keyword evidence="2" id="KW-0732">Signal</keyword>
<dbReference type="InterPro" id="IPR051940">
    <property type="entry name" value="Chitin_bind-dev_reg"/>
</dbReference>